<evidence type="ECO:0000313" key="4">
    <source>
        <dbReference type="Proteomes" id="UP000310687"/>
    </source>
</evidence>
<comment type="caution">
    <text evidence="3">The sequence shown here is derived from an EMBL/GenBank/DDBJ whole genome shotgun (WGS) entry which is preliminary data.</text>
</comment>
<feature type="transmembrane region" description="Helical" evidence="1">
    <location>
        <begin position="279"/>
        <end position="299"/>
    </location>
</feature>
<sequence length="300" mass="34654">MGSSRFFPVLIFLVTLILGISASPVLTERATTPKCTANDIALVRRTVNDEVYFCKWWLSDGRTRSPFYQFTPIQVTNLCKCIVAGSKTASKPKRDEVSAPVENIMKRQTLASCRAEVSRQFTMPWYFCTFYNAHSRTTSPFARYSAKALTTLCKCVEDVFVFKEFIEVFKLVAVKDILKDVLQDIFANIVKVFVQNLIFIQNHVEIFLQAPDNFVFVQNFFEDNLKVFVYVIDARDFKHNFHELIQVFVVDSHVFLIGSYVLFVVSYIFVIVDPYTLSISIYIFFVGWLIFVISLVVRFN</sequence>
<gene>
    <name evidence="3" type="ORF">D6D22_04923</name>
</gene>
<keyword evidence="1" id="KW-1133">Transmembrane helix</keyword>
<feature type="chain" id="PRO_5020353698" description="Ig-like domain-containing protein" evidence="2">
    <location>
        <begin position="23"/>
        <end position="300"/>
    </location>
</feature>
<proteinExistence type="predicted"/>
<accession>A0A4S8XPK7</accession>
<evidence type="ECO:0000256" key="2">
    <source>
        <dbReference type="SAM" id="SignalP"/>
    </source>
</evidence>
<feature type="signal peptide" evidence="2">
    <location>
        <begin position="1"/>
        <end position="22"/>
    </location>
</feature>
<dbReference type="Proteomes" id="UP000310687">
    <property type="component" value="Unassembled WGS sequence"/>
</dbReference>
<evidence type="ECO:0000313" key="3">
    <source>
        <dbReference type="EMBL" id="THW42402.1"/>
    </source>
</evidence>
<keyword evidence="1" id="KW-0812">Transmembrane</keyword>
<organism evidence="3 4">
    <name type="scientific">Aureobasidium pullulans</name>
    <name type="common">Black yeast</name>
    <name type="synonym">Pullularia pullulans</name>
    <dbReference type="NCBI Taxonomy" id="5580"/>
    <lineage>
        <taxon>Eukaryota</taxon>
        <taxon>Fungi</taxon>
        <taxon>Dikarya</taxon>
        <taxon>Ascomycota</taxon>
        <taxon>Pezizomycotina</taxon>
        <taxon>Dothideomycetes</taxon>
        <taxon>Dothideomycetidae</taxon>
        <taxon>Dothideales</taxon>
        <taxon>Saccotheciaceae</taxon>
        <taxon>Aureobasidium</taxon>
    </lineage>
</organism>
<dbReference type="EMBL" id="QZAL01000059">
    <property type="protein sequence ID" value="THW42402.1"/>
    <property type="molecule type" value="Genomic_DNA"/>
</dbReference>
<reference evidence="3 4" key="1">
    <citation type="submission" date="2018-10" db="EMBL/GenBank/DDBJ databases">
        <title>Fifty Aureobasidium pullulans genomes reveal a recombining polyextremotolerant generalist.</title>
        <authorList>
            <person name="Gostincar C."/>
            <person name="Turk M."/>
            <person name="Zajc J."/>
            <person name="Gunde-Cimerman N."/>
        </authorList>
    </citation>
    <scope>NUCLEOTIDE SEQUENCE [LARGE SCALE GENOMIC DNA]</scope>
    <source>
        <strain evidence="3 4">EXF-11013</strain>
    </source>
</reference>
<keyword evidence="2" id="KW-0732">Signal</keyword>
<protein>
    <recommendedName>
        <fullName evidence="5">Ig-like domain-containing protein</fullName>
    </recommendedName>
</protein>
<feature type="transmembrane region" description="Helical" evidence="1">
    <location>
        <begin position="254"/>
        <end position="272"/>
    </location>
</feature>
<evidence type="ECO:0008006" key="5">
    <source>
        <dbReference type="Google" id="ProtNLM"/>
    </source>
</evidence>
<evidence type="ECO:0000256" key="1">
    <source>
        <dbReference type="SAM" id="Phobius"/>
    </source>
</evidence>
<dbReference type="AlphaFoldDB" id="A0A4S8XPK7"/>
<keyword evidence="1" id="KW-0472">Membrane</keyword>
<name>A0A4S8XPK7_AURPU</name>